<reference evidence="4" key="1">
    <citation type="submission" date="2020-11" db="EMBL/GenBank/DDBJ databases">
        <authorList>
            <consortium name="DOE Joint Genome Institute"/>
            <person name="Ahrendt S."/>
            <person name="Riley R."/>
            <person name="Andreopoulos W."/>
            <person name="Labutti K."/>
            <person name="Pangilinan J."/>
            <person name="Ruiz-Duenas F.J."/>
            <person name="Barrasa J.M."/>
            <person name="Sanchez-Garcia M."/>
            <person name="Camarero S."/>
            <person name="Miyauchi S."/>
            <person name="Serrano A."/>
            <person name="Linde D."/>
            <person name="Babiker R."/>
            <person name="Drula E."/>
            <person name="Ayuso-Fernandez I."/>
            <person name="Pacheco R."/>
            <person name="Padilla G."/>
            <person name="Ferreira P."/>
            <person name="Barriuso J."/>
            <person name="Kellner H."/>
            <person name="Castanera R."/>
            <person name="Alfaro M."/>
            <person name="Ramirez L."/>
            <person name="Pisabarro A.G."/>
            <person name="Kuo A."/>
            <person name="Tritt A."/>
            <person name="Lipzen A."/>
            <person name="He G."/>
            <person name="Yan M."/>
            <person name="Ng V."/>
            <person name="Cullen D."/>
            <person name="Martin F."/>
            <person name="Rosso M.-N."/>
            <person name="Henrissat B."/>
            <person name="Hibbett D."/>
            <person name="Martinez A.T."/>
            <person name="Grigoriev I.V."/>
        </authorList>
    </citation>
    <scope>NUCLEOTIDE SEQUENCE</scope>
    <source>
        <strain evidence="4">CBS 247.69</strain>
    </source>
</reference>
<evidence type="ECO:0000256" key="1">
    <source>
        <dbReference type="ARBA" id="ARBA00009934"/>
    </source>
</evidence>
<dbReference type="AlphaFoldDB" id="A0A9P6CIB6"/>
<dbReference type="GO" id="GO:0004077">
    <property type="term" value="F:biotin--[biotin carboxyl-carrier protein] ligase activity"/>
    <property type="evidence" value="ECO:0007669"/>
    <property type="project" value="InterPro"/>
</dbReference>
<dbReference type="PANTHER" id="PTHR12835">
    <property type="entry name" value="BIOTIN PROTEIN LIGASE"/>
    <property type="match status" value="1"/>
</dbReference>
<dbReference type="PROSITE" id="PS51733">
    <property type="entry name" value="BPL_LPL_CATALYTIC"/>
    <property type="match status" value="1"/>
</dbReference>
<keyword evidence="2" id="KW-0436">Ligase</keyword>
<dbReference type="Pfam" id="PF09825">
    <property type="entry name" value="BPL_N"/>
    <property type="match status" value="1"/>
</dbReference>
<dbReference type="NCBIfam" id="TIGR00121">
    <property type="entry name" value="birA_ligase"/>
    <property type="match status" value="1"/>
</dbReference>
<dbReference type="EMBL" id="MU150238">
    <property type="protein sequence ID" value="KAF9467167.1"/>
    <property type="molecule type" value="Genomic_DNA"/>
</dbReference>
<dbReference type="GO" id="GO:0005737">
    <property type="term" value="C:cytoplasm"/>
    <property type="evidence" value="ECO:0007669"/>
    <property type="project" value="TreeGrafter"/>
</dbReference>
<dbReference type="InterPro" id="IPR004408">
    <property type="entry name" value="Biotin_CoA_COase_ligase"/>
</dbReference>
<dbReference type="CDD" id="cd16442">
    <property type="entry name" value="BPL"/>
    <property type="match status" value="1"/>
</dbReference>
<evidence type="ECO:0000313" key="4">
    <source>
        <dbReference type="EMBL" id="KAF9467167.1"/>
    </source>
</evidence>
<dbReference type="InterPro" id="IPR004143">
    <property type="entry name" value="BPL_LPL_catalytic"/>
</dbReference>
<accession>A0A9P6CIB6</accession>
<dbReference type="SUPFAM" id="SSF55681">
    <property type="entry name" value="Class II aaRS and biotin synthetases"/>
    <property type="match status" value="1"/>
</dbReference>
<proteinExistence type="inferred from homology"/>
<gene>
    <name evidence="4" type="ORF">BDZ94DRAFT_1249739</name>
</gene>
<dbReference type="InterPro" id="IPR045864">
    <property type="entry name" value="aa-tRNA-synth_II/BPL/LPL"/>
</dbReference>
<evidence type="ECO:0000313" key="5">
    <source>
        <dbReference type="Proteomes" id="UP000807353"/>
    </source>
</evidence>
<dbReference type="Proteomes" id="UP000807353">
    <property type="component" value="Unassembled WGS sequence"/>
</dbReference>
<dbReference type="PANTHER" id="PTHR12835:SF5">
    <property type="entry name" value="BIOTIN--PROTEIN LIGASE"/>
    <property type="match status" value="1"/>
</dbReference>
<evidence type="ECO:0000256" key="2">
    <source>
        <dbReference type="ARBA" id="ARBA00022598"/>
    </source>
</evidence>
<comment type="similarity">
    <text evidence="1">Belongs to the biotin--protein ligase family.</text>
</comment>
<organism evidence="4 5">
    <name type="scientific">Collybia nuda</name>
    <dbReference type="NCBI Taxonomy" id="64659"/>
    <lineage>
        <taxon>Eukaryota</taxon>
        <taxon>Fungi</taxon>
        <taxon>Dikarya</taxon>
        <taxon>Basidiomycota</taxon>
        <taxon>Agaricomycotina</taxon>
        <taxon>Agaricomycetes</taxon>
        <taxon>Agaricomycetidae</taxon>
        <taxon>Agaricales</taxon>
        <taxon>Tricholomatineae</taxon>
        <taxon>Clitocybaceae</taxon>
        <taxon>Collybia</taxon>
    </lineage>
</organism>
<dbReference type="OrthoDB" id="10250105at2759"/>
<comment type="caution">
    <text evidence="4">The sequence shown here is derived from an EMBL/GenBank/DDBJ whole genome shotgun (WGS) entry which is preliminary data.</text>
</comment>
<dbReference type="InterPro" id="IPR019197">
    <property type="entry name" value="Biotin-prot_ligase_N"/>
</dbReference>
<keyword evidence="5" id="KW-1185">Reference proteome</keyword>
<sequence length="636" mass="69270">MDVLVYSGPEVLPSSLSHVLAALRAALLPHYAIQTITQQSLKSQPWTVSCALLVFPELREPFQSPSSSIIKDYVESGGSFLGFAAGATSSNRDSGGIAGISKDLQLRFYDKHTGAYIYPTPRLGSDHPRIVTLQTHTGEVIEGIYENGSNSFVGFESGKKVMILANYLEGDTNGLIAGLKCEISDGNMTLWAPNLENPLTEEPAASLLNGKDVGAANQRRLDLLISNLANAGLQLPSKKPETTIVGPLPQFLTSHPSKPTIVSKITDLIAAPSPGSQLSIFQDGNDTFHFHQMEESGDLVKDIREKSISSNDFNQPKHIIICTNKIPNREETPFFDLESYYEALTTVHKKRGDPSGSEPWGFGEAVLYGEVVTSTQTLLDKNPRFMSRLPTPLVSIASYQLAGRGRGGNIWLSQSGGLQFSTLLRVSLSSFPASKLVFVQYLFALAVVEACRDETVLGSRGGAIRLKWPNDLYAIFGPGEGDRKKIGGILVNTSFSGSNVDIVVGCGLNVLNAAPVFSLAQLLSPEEASRLSIERTVVSIITTFEKMWSTFVKERGSFDSFMNLYLERWLHSDQLVTLTTSTPSKQVRITGITPDHGLLRTMPERTGWSSEEQGYIDLQPDGNSFDLMAGLIKSKT</sequence>
<evidence type="ECO:0000259" key="3">
    <source>
        <dbReference type="PROSITE" id="PS51733"/>
    </source>
</evidence>
<dbReference type="Pfam" id="PF03099">
    <property type="entry name" value="BPL_LplA_LipB"/>
    <property type="match status" value="1"/>
</dbReference>
<feature type="domain" description="BPL/LPL catalytic" evidence="3">
    <location>
        <begin position="351"/>
        <end position="552"/>
    </location>
</feature>
<protein>
    <recommendedName>
        <fullName evidence="3">BPL/LPL catalytic domain-containing protein</fullName>
    </recommendedName>
</protein>
<dbReference type="Gene3D" id="3.30.930.10">
    <property type="entry name" value="Bira Bifunctional Protein, Domain 2"/>
    <property type="match status" value="1"/>
</dbReference>
<name>A0A9P6CIB6_9AGAR</name>